<dbReference type="InterPro" id="IPR006153">
    <property type="entry name" value="Cation/H_exchanger_TM"/>
</dbReference>
<dbReference type="Proteomes" id="UP000183180">
    <property type="component" value="Unassembled WGS sequence"/>
</dbReference>
<dbReference type="InterPro" id="IPR038770">
    <property type="entry name" value="Na+/solute_symporter_sf"/>
</dbReference>
<evidence type="ECO:0000256" key="8">
    <source>
        <dbReference type="SAM" id="Phobius"/>
    </source>
</evidence>
<feature type="transmembrane region" description="Helical" evidence="8">
    <location>
        <begin position="34"/>
        <end position="53"/>
    </location>
</feature>
<feature type="transmembrane region" description="Helical" evidence="8">
    <location>
        <begin position="69"/>
        <end position="89"/>
    </location>
</feature>
<feature type="compositionally biased region" description="Low complexity" evidence="7">
    <location>
        <begin position="696"/>
        <end position="712"/>
    </location>
</feature>
<dbReference type="GO" id="GO:1902600">
    <property type="term" value="P:proton transmembrane transport"/>
    <property type="evidence" value="ECO:0007669"/>
    <property type="project" value="InterPro"/>
</dbReference>
<keyword evidence="2" id="KW-0813">Transport</keyword>
<evidence type="ECO:0000313" key="10">
    <source>
        <dbReference type="EMBL" id="SDU56611.1"/>
    </source>
</evidence>
<evidence type="ECO:0000256" key="7">
    <source>
        <dbReference type="SAM" id="MobiDB-lite"/>
    </source>
</evidence>
<evidence type="ECO:0000256" key="1">
    <source>
        <dbReference type="ARBA" id="ARBA00004141"/>
    </source>
</evidence>
<feature type="transmembrane region" description="Helical" evidence="8">
    <location>
        <begin position="6"/>
        <end position="27"/>
    </location>
</feature>
<evidence type="ECO:0000259" key="9">
    <source>
        <dbReference type="Pfam" id="PF00999"/>
    </source>
</evidence>
<evidence type="ECO:0000256" key="5">
    <source>
        <dbReference type="ARBA" id="ARBA00023065"/>
    </source>
</evidence>
<feature type="transmembrane region" description="Helical" evidence="8">
    <location>
        <begin position="207"/>
        <end position="227"/>
    </location>
</feature>
<protein>
    <submittedName>
        <fullName evidence="10">Kef-type K+ transport system, membrane component KefB</fullName>
    </submittedName>
</protein>
<keyword evidence="5" id="KW-0406">Ion transport</keyword>
<dbReference type="RefSeq" id="WP_074850600.1">
    <property type="nucleotide sequence ID" value="NZ_FNLM01000034.1"/>
</dbReference>
<dbReference type="GO" id="GO:0015297">
    <property type="term" value="F:antiporter activity"/>
    <property type="evidence" value="ECO:0007669"/>
    <property type="project" value="InterPro"/>
</dbReference>
<dbReference type="Gene3D" id="1.20.1530.20">
    <property type="match status" value="1"/>
</dbReference>
<dbReference type="EMBL" id="FNLM01000034">
    <property type="protein sequence ID" value="SDU56611.1"/>
    <property type="molecule type" value="Genomic_DNA"/>
</dbReference>
<proteinExistence type="predicted"/>
<accession>A0A1H2JKD3</accession>
<comment type="subcellular location">
    <subcellularLocation>
        <location evidence="1">Membrane</location>
        <topology evidence="1">Multi-pass membrane protein</topology>
    </subcellularLocation>
</comment>
<evidence type="ECO:0000256" key="3">
    <source>
        <dbReference type="ARBA" id="ARBA00022692"/>
    </source>
</evidence>
<evidence type="ECO:0000256" key="6">
    <source>
        <dbReference type="ARBA" id="ARBA00023136"/>
    </source>
</evidence>
<dbReference type="PANTHER" id="PTHR32468:SF0">
    <property type="entry name" value="K(+)_H(+) ANTIPORTER 1"/>
    <property type="match status" value="1"/>
</dbReference>
<reference evidence="10 11" key="1">
    <citation type="submission" date="2016-10" db="EMBL/GenBank/DDBJ databases">
        <authorList>
            <person name="de Groot N.N."/>
        </authorList>
    </citation>
    <scope>NUCLEOTIDE SEQUENCE [LARGE SCALE GENOMIC DNA]</scope>
    <source>
        <strain evidence="10 11">DSM 44215</strain>
    </source>
</reference>
<dbReference type="GO" id="GO:0016020">
    <property type="term" value="C:membrane"/>
    <property type="evidence" value="ECO:0007669"/>
    <property type="project" value="UniProtKB-SubCell"/>
</dbReference>
<feature type="transmembrane region" description="Helical" evidence="8">
    <location>
        <begin position="322"/>
        <end position="343"/>
    </location>
</feature>
<feature type="transmembrane region" description="Helical" evidence="8">
    <location>
        <begin position="101"/>
        <end position="126"/>
    </location>
</feature>
<dbReference type="Pfam" id="PF00999">
    <property type="entry name" value="Na_H_Exchanger"/>
    <property type="match status" value="1"/>
</dbReference>
<dbReference type="STRING" id="158898.SAMN04488548_1342205"/>
<keyword evidence="3 8" id="KW-0812">Transmembrane</keyword>
<evidence type="ECO:0000256" key="4">
    <source>
        <dbReference type="ARBA" id="ARBA00022989"/>
    </source>
</evidence>
<name>A0A1H2JKD3_9ACTN</name>
<evidence type="ECO:0000256" key="2">
    <source>
        <dbReference type="ARBA" id="ARBA00022448"/>
    </source>
</evidence>
<feature type="region of interest" description="Disordered" evidence="7">
    <location>
        <begin position="679"/>
        <end position="712"/>
    </location>
</feature>
<gene>
    <name evidence="10" type="ORF">SAMN04488548_1342205</name>
</gene>
<keyword evidence="6 8" id="KW-0472">Membrane</keyword>
<feature type="transmembrane region" description="Helical" evidence="8">
    <location>
        <begin position="292"/>
        <end position="310"/>
    </location>
</feature>
<dbReference type="AlphaFoldDB" id="A0A1H2JKD3"/>
<sequence>MDKHAVAFLLLDVAVIIAAARVGGMIARAVRQPAVVGEIAAGIALGPSLLGLLPGNPDEWLFPEEVRPLLGGLAQIGLVLFMFIVGLELDMRLTRGRERAAASISAFSIVLPFGLGAALGLLLYPSHDTVGGVEIERLGMVLFMGVAMSITAFPVLARILADRGMMRTVPGVFSLAAAAVDDILAWTLLAFIIAIIEGGSPLEVARIVGMTLVYAAVMFGIVRPLLAKLVEWRDSAGRLTPDILAVILIGVFLSAAATDVIGIHQIFGAFMFGAVMPKVGAEQLHREILERLEQVSVLLLLPMFFVVTGLSVDLGGIGLSGLWQLGLVLVVAIAGKFLGAYAGARASAIPTRQSAAIAVLMNTRGLTELVILSAGRDLGVLSDDLFAMLVVMALVTTVLTEPLLRVVYPDTVVANDIAAAERRALAAATAPRVLVVLRDPDGTVDDLRARHRRLLDCTTGYDVVLAGLLTSADGRGKHLEVGVPVVPDFAAMASAIEKLNLLGASLTGSGSVSVLCRFSADPATDLDAMTRNANADVIVIDAADRELGEMLRAAPVAIVDENAGAGVAPGRSVVTCVVADSRSGRTAAVVAAGLALFGSRSLTVVSAGSRRRWLADLRPVVDRGVRVSVVEPRRHQGEPGAFTVAAGDDIIHGRGPDVPVTVVDNTETSEEALGERMTTLYADASESADPVKTTDRSQTTDTTRSTSSPERH</sequence>
<feature type="transmembrane region" description="Helical" evidence="8">
    <location>
        <begin position="138"/>
        <end position="160"/>
    </location>
</feature>
<keyword evidence="4 8" id="KW-1133">Transmembrane helix</keyword>
<dbReference type="OrthoDB" id="9793589at2"/>
<dbReference type="InterPro" id="IPR050794">
    <property type="entry name" value="CPA2_transporter"/>
</dbReference>
<feature type="transmembrane region" description="Helical" evidence="8">
    <location>
        <begin position="239"/>
        <end position="257"/>
    </location>
</feature>
<dbReference type="PANTHER" id="PTHR32468">
    <property type="entry name" value="CATION/H + ANTIPORTER"/>
    <property type="match status" value="1"/>
</dbReference>
<organism evidence="10 11">
    <name type="scientific">Gordonia westfalica</name>
    <dbReference type="NCBI Taxonomy" id="158898"/>
    <lineage>
        <taxon>Bacteria</taxon>
        <taxon>Bacillati</taxon>
        <taxon>Actinomycetota</taxon>
        <taxon>Actinomycetes</taxon>
        <taxon>Mycobacteriales</taxon>
        <taxon>Gordoniaceae</taxon>
        <taxon>Gordonia</taxon>
    </lineage>
</organism>
<feature type="transmembrane region" description="Helical" evidence="8">
    <location>
        <begin position="385"/>
        <end position="404"/>
    </location>
</feature>
<evidence type="ECO:0000313" key="11">
    <source>
        <dbReference type="Proteomes" id="UP000183180"/>
    </source>
</evidence>
<feature type="transmembrane region" description="Helical" evidence="8">
    <location>
        <begin position="172"/>
        <end position="195"/>
    </location>
</feature>
<feature type="domain" description="Cation/H+ exchanger transmembrane" evidence="9">
    <location>
        <begin position="18"/>
        <end position="404"/>
    </location>
</feature>
<feature type="transmembrane region" description="Helical" evidence="8">
    <location>
        <begin position="263"/>
        <end position="280"/>
    </location>
</feature>